<dbReference type="GO" id="GO:0015937">
    <property type="term" value="P:coenzyme A biosynthetic process"/>
    <property type="evidence" value="ECO:0007669"/>
    <property type="project" value="InterPro"/>
</dbReference>
<dbReference type="Pfam" id="PF01121">
    <property type="entry name" value="CoaE"/>
    <property type="match status" value="1"/>
</dbReference>
<dbReference type="PANTHER" id="PTHR10695">
    <property type="entry name" value="DEPHOSPHO-COA KINASE-RELATED"/>
    <property type="match status" value="1"/>
</dbReference>
<protein>
    <recommendedName>
        <fullName evidence="5">Dephospho-CoA kinase</fullName>
    </recommendedName>
</protein>
<sequence length="329" mass="35190">MLYYFCWTRSSSTSSSSLIRILFVLLAVLGLDIPPTLGWLSPSSSCSSLSSPRVGIGTGTTSTTSSSTTTSLIPITMSSIGSPNDTADDSVRVLGVCGGIGSGKSTACKLLVSSCNCLVHIDADSVAHSVYAPGSQAVRDVVANFGRSEIAVGGDDGDGDDDDRPLEIDRKKLGAIVFADRSKMAELEAIVWPHVRVALRKKIDRSKEEWKQNKNENGDDSASASRRPVVVLEAAVLLDAGWENMVDGVWAVTVPRKDALQRLIETRGLTSEEATKRIDAQKSCRGIGNLSEEVENGVVTGVVVNDGSLEDLKQTLEKSLDDPSFWKQR</sequence>
<evidence type="ECO:0000256" key="1">
    <source>
        <dbReference type="ARBA" id="ARBA00022741"/>
    </source>
</evidence>
<evidence type="ECO:0000256" key="3">
    <source>
        <dbReference type="SAM" id="SignalP"/>
    </source>
</evidence>
<dbReference type="GO" id="GO:0004140">
    <property type="term" value="F:dephospho-CoA kinase activity"/>
    <property type="evidence" value="ECO:0007669"/>
    <property type="project" value="InterPro"/>
</dbReference>
<evidence type="ECO:0008006" key="5">
    <source>
        <dbReference type="Google" id="ProtNLM"/>
    </source>
</evidence>
<dbReference type="SUPFAM" id="SSF52540">
    <property type="entry name" value="P-loop containing nucleoside triphosphate hydrolases"/>
    <property type="match status" value="1"/>
</dbReference>
<keyword evidence="3" id="KW-0732">Signal</keyword>
<dbReference type="GO" id="GO:0005524">
    <property type="term" value="F:ATP binding"/>
    <property type="evidence" value="ECO:0007669"/>
    <property type="project" value="UniProtKB-KW"/>
</dbReference>
<dbReference type="NCBIfam" id="TIGR00152">
    <property type="entry name" value="dephospho-CoA kinase"/>
    <property type="match status" value="1"/>
</dbReference>
<dbReference type="EMBL" id="HBIX01011494">
    <property type="protein sequence ID" value="CAE0715895.1"/>
    <property type="molecule type" value="Transcribed_RNA"/>
</dbReference>
<proteinExistence type="inferred from homology"/>
<reference evidence="4" key="1">
    <citation type="submission" date="2021-01" db="EMBL/GenBank/DDBJ databases">
        <authorList>
            <person name="Corre E."/>
            <person name="Pelletier E."/>
            <person name="Niang G."/>
            <person name="Scheremetjew M."/>
            <person name="Finn R."/>
            <person name="Kale V."/>
            <person name="Holt S."/>
            <person name="Cochrane G."/>
            <person name="Meng A."/>
            <person name="Brown T."/>
            <person name="Cohen L."/>
        </authorList>
    </citation>
    <scope>NUCLEOTIDE SEQUENCE</scope>
    <source>
        <strain evidence="4">10249 10 AB</strain>
    </source>
</reference>
<feature type="chain" id="PRO_5030558690" description="Dephospho-CoA kinase" evidence="3">
    <location>
        <begin position="39"/>
        <end position="329"/>
    </location>
</feature>
<dbReference type="CDD" id="cd02022">
    <property type="entry name" value="DPCK"/>
    <property type="match status" value="1"/>
</dbReference>
<gene>
    <name evidence="4" type="ORF">PAUS00366_LOCUS8647</name>
</gene>
<dbReference type="PROSITE" id="PS51219">
    <property type="entry name" value="DPCK"/>
    <property type="match status" value="1"/>
</dbReference>
<dbReference type="AlphaFoldDB" id="A0A7S4AIF1"/>
<accession>A0A7S4AIF1</accession>
<keyword evidence="2" id="KW-0067">ATP-binding</keyword>
<evidence type="ECO:0000256" key="2">
    <source>
        <dbReference type="ARBA" id="ARBA00022840"/>
    </source>
</evidence>
<dbReference type="Gene3D" id="3.40.50.300">
    <property type="entry name" value="P-loop containing nucleotide triphosphate hydrolases"/>
    <property type="match status" value="1"/>
</dbReference>
<feature type="signal peptide" evidence="3">
    <location>
        <begin position="1"/>
        <end position="38"/>
    </location>
</feature>
<dbReference type="HAMAP" id="MF_00376">
    <property type="entry name" value="Dephospho_CoA_kinase"/>
    <property type="match status" value="1"/>
</dbReference>
<name>A0A7S4AIF1_9STRA</name>
<organism evidence="4">
    <name type="scientific">Pseudo-nitzschia australis</name>
    <dbReference type="NCBI Taxonomy" id="44445"/>
    <lineage>
        <taxon>Eukaryota</taxon>
        <taxon>Sar</taxon>
        <taxon>Stramenopiles</taxon>
        <taxon>Ochrophyta</taxon>
        <taxon>Bacillariophyta</taxon>
        <taxon>Bacillariophyceae</taxon>
        <taxon>Bacillariophycidae</taxon>
        <taxon>Bacillariales</taxon>
        <taxon>Bacillariaceae</taxon>
        <taxon>Pseudo-nitzschia</taxon>
    </lineage>
</organism>
<evidence type="ECO:0000313" key="4">
    <source>
        <dbReference type="EMBL" id="CAE0715895.1"/>
    </source>
</evidence>
<keyword evidence="1" id="KW-0547">Nucleotide-binding</keyword>
<dbReference type="InterPro" id="IPR001977">
    <property type="entry name" value="Depp_CoAkinase"/>
</dbReference>
<dbReference type="PANTHER" id="PTHR10695:SF46">
    <property type="entry name" value="BIFUNCTIONAL COENZYME A SYNTHASE-RELATED"/>
    <property type="match status" value="1"/>
</dbReference>
<dbReference type="InterPro" id="IPR027417">
    <property type="entry name" value="P-loop_NTPase"/>
</dbReference>